<evidence type="ECO:0000313" key="3">
    <source>
        <dbReference type="Proteomes" id="UP001172778"/>
    </source>
</evidence>
<feature type="chain" id="PRO_5045172459" evidence="1">
    <location>
        <begin position="20"/>
        <end position="185"/>
    </location>
</feature>
<evidence type="ECO:0000256" key="1">
    <source>
        <dbReference type="SAM" id="SignalP"/>
    </source>
</evidence>
<reference evidence="2" key="1">
    <citation type="submission" date="2023-03" db="EMBL/GenBank/DDBJ databases">
        <title>Chitinimonas shenzhenensis gen. nov., sp. nov., a novel member of family Burkholderiaceae isolated from activated sludge collected in Shen Zhen, China.</title>
        <authorList>
            <person name="Wang X."/>
        </authorList>
    </citation>
    <scope>NUCLEOTIDE SEQUENCE</scope>
    <source>
        <strain evidence="2">DQS-5</strain>
    </source>
</reference>
<dbReference type="EMBL" id="JARRAF010000024">
    <property type="protein sequence ID" value="MDK2125763.1"/>
    <property type="molecule type" value="Genomic_DNA"/>
</dbReference>
<proteinExistence type="predicted"/>
<accession>A0ABT7E0C9</accession>
<protein>
    <submittedName>
        <fullName evidence="2">Uncharacterized protein</fullName>
    </submittedName>
</protein>
<dbReference type="Proteomes" id="UP001172778">
    <property type="component" value="Unassembled WGS sequence"/>
</dbReference>
<comment type="caution">
    <text evidence="2">The sequence shown here is derived from an EMBL/GenBank/DDBJ whole genome shotgun (WGS) entry which is preliminary data.</text>
</comment>
<keyword evidence="3" id="KW-1185">Reference proteome</keyword>
<name>A0ABT7E0C9_9NEIS</name>
<gene>
    <name evidence="2" type="ORF">PZA18_17050</name>
</gene>
<evidence type="ECO:0000313" key="2">
    <source>
        <dbReference type="EMBL" id="MDK2125763.1"/>
    </source>
</evidence>
<dbReference type="RefSeq" id="WP_284102076.1">
    <property type="nucleotide sequence ID" value="NZ_JARRAF010000024.1"/>
</dbReference>
<organism evidence="2 3">
    <name type="scientific">Parachitinimonas caeni</name>
    <dbReference type="NCBI Taxonomy" id="3031301"/>
    <lineage>
        <taxon>Bacteria</taxon>
        <taxon>Pseudomonadati</taxon>
        <taxon>Pseudomonadota</taxon>
        <taxon>Betaproteobacteria</taxon>
        <taxon>Neisseriales</taxon>
        <taxon>Chitinibacteraceae</taxon>
        <taxon>Parachitinimonas</taxon>
    </lineage>
</organism>
<feature type="signal peptide" evidence="1">
    <location>
        <begin position="1"/>
        <end position="19"/>
    </location>
</feature>
<sequence>MLLRLFPLGLLVASGFATAAPMQKLSQNECKPVGESLIRQLPEAWIPYLAHTKACPLAKRGGKAAVTLVSIFTIEYYEKQPDSAPWENFPRPLLLDRQGKCLGQLAELYPDEQPRELILHYGKWQGALPGLIQVQVKDPTPGGDYRLPDLNWNARQGKYLVADTIDPDLKEKMQCPMISKSQSAN</sequence>
<keyword evidence="1" id="KW-0732">Signal</keyword>